<keyword evidence="1" id="KW-0472">Membrane</keyword>
<feature type="signal peptide" evidence="2">
    <location>
        <begin position="1"/>
        <end position="15"/>
    </location>
</feature>
<protein>
    <submittedName>
        <fullName evidence="3">Uncharacterized protein</fullName>
    </submittedName>
</protein>
<sequence length="61" mass="6844">MRFLIALFLATPAFAAHTGMPKIRTGPELSDIALFVLAALGVWFVRRALRARFTKRDTPKD</sequence>
<evidence type="ECO:0000313" key="3">
    <source>
        <dbReference type="EMBL" id="GGA35691.1"/>
    </source>
</evidence>
<keyword evidence="4" id="KW-1185">Reference proteome</keyword>
<accession>A0ABQ1G352</accession>
<reference evidence="4" key="1">
    <citation type="journal article" date="2019" name="Int. J. Syst. Evol. Microbiol.">
        <title>The Global Catalogue of Microorganisms (GCM) 10K type strain sequencing project: providing services to taxonomists for standard genome sequencing and annotation.</title>
        <authorList>
            <consortium name="The Broad Institute Genomics Platform"/>
            <consortium name="The Broad Institute Genome Sequencing Center for Infectious Disease"/>
            <person name="Wu L."/>
            <person name="Ma J."/>
        </authorList>
    </citation>
    <scope>NUCLEOTIDE SEQUENCE [LARGE SCALE GENOMIC DNA]</scope>
    <source>
        <strain evidence="4">CGMCC 1.10106</strain>
    </source>
</reference>
<keyword evidence="1" id="KW-0812">Transmembrane</keyword>
<feature type="chain" id="PRO_5047517531" evidence="2">
    <location>
        <begin position="16"/>
        <end position="61"/>
    </location>
</feature>
<organism evidence="3 4">
    <name type="scientific">Sphingomonas psychrolutea</name>
    <dbReference type="NCBI Taxonomy" id="1259676"/>
    <lineage>
        <taxon>Bacteria</taxon>
        <taxon>Pseudomonadati</taxon>
        <taxon>Pseudomonadota</taxon>
        <taxon>Alphaproteobacteria</taxon>
        <taxon>Sphingomonadales</taxon>
        <taxon>Sphingomonadaceae</taxon>
        <taxon>Sphingomonas</taxon>
    </lineage>
</organism>
<evidence type="ECO:0000256" key="1">
    <source>
        <dbReference type="SAM" id="Phobius"/>
    </source>
</evidence>
<proteinExistence type="predicted"/>
<dbReference type="Proteomes" id="UP000618591">
    <property type="component" value="Unassembled WGS sequence"/>
</dbReference>
<name>A0ABQ1G352_9SPHN</name>
<keyword evidence="2" id="KW-0732">Signal</keyword>
<evidence type="ECO:0000256" key="2">
    <source>
        <dbReference type="SAM" id="SignalP"/>
    </source>
</evidence>
<evidence type="ECO:0000313" key="4">
    <source>
        <dbReference type="Proteomes" id="UP000618591"/>
    </source>
</evidence>
<keyword evidence="1" id="KW-1133">Transmembrane helix</keyword>
<comment type="caution">
    <text evidence="3">The sequence shown here is derived from an EMBL/GenBank/DDBJ whole genome shotgun (WGS) entry which is preliminary data.</text>
</comment>
<feature type="transmembrane region" description="Helical" evidence="1">
    <location>
        <begin position="31"/>
        <end position="49"/>
    </location>
</feature>
<dbReference type="RefSeq" id="WP_188444959.1">
    <property type="nucleotide sequence ID" value="NZ_BMDW01000001.1"/>
</dbReference>
<dbReference type="EMBL" id="BMDW01000001">
    <property type="protein sequence ID" value="GGA35691.1"/>
    <property type="molecule type" value="Genomic_DNA"/>
</dbReference>
<gene>
    <name evidence="3" type="ORF">GCM10011395_02570</name>
</gene>